<proteinExistence type="predicted"/>
<dbReference type="Pfam" id="PF07931">
    <property type="entry name" value="CPT"/>
    <property type="match status" value="1"/>
</dbReference>
<dbReference type="InterPro" id="IPR027417">
    <property type="entry name" value="P-loop_NTPase"/>
</dbReference>
<dbReference type="SUPFAM" id="SSF52540">
    <property type="entry name" value="P-loop containing nucleoside triphosphate hydrolases"/>
    <property type="match status" value="1"/>
</dbReference>
<sequence length="173" mass="19333">MPIFILTGTPGTGKSSVAKSLMQHYATGLHLPVDDFREFVVSGAAHPVPEWTAETGRQFMLARQAVGKVATIYHLVGFAVAIDDVLSPTEASVFDLHVPPYKVLLRADLDVVLERNRTRSNKHFDTQILEQVITSLHQSQDVEAYRHYGWHVIDTTHMSVYDTVNAIREVTHA</sequence>
<name>A0A511N5N2_DEIC1</name>
<accession>A0A511N5N2</accession>
<dbReference type="RefSeq" id="WP_146887038.1">
    <property type="nucleotide sequence ID" value="NZ_BJXB01000018.1"/>
</dbReference>
<evidence type="ECO:0000313" key="2">
    <source>
        <dbReference type="Proteomes" id="UP000321306"/>
    </source>
</evidence>
<reference evidence="1 2" key="1">
    <citation type="submission" date="2019-07" db="EMBL/GenBank/DDBJ databases">
        <title>Whole genome shotgun sequence of Deinococcus cellulosilyticus NBRC 106333.</title>
        <authorList>
            <person name="Hosoyama A."/>
            <person name="Uohara A."/>
            <person name="Ohji S."/>
            <person name="Ichikawa N."/>
        </authorList>
    </citation>
    <scope>NUCLEOTIDE SEQUENCE [LARGE SCALE GENOMIC DNA]</scope>
    <source>
        <strain evidence="1 2">NBRC 106333</strain>
    </source>
</reference>
<evidence type="ECO:0008006" key="3">
    <source>
        <dbReference type="Google" id="ProtNLM"/>
    </source>
</evidence>
<comment type="caution">
    <text evidence="1">The sequence shown here is derived from an EMBL/GenBank/DDBJ whole genome shotgun (WGS) entry which is preliminary data.</text>
</comment>
<dbReference type="AlphaFoldDB" id="A0A511N5N2"/>
<keyword evidence="2" id="KW-1185">Reference proteome</keyword>
<dbReference type="EMBL" id="BJXB01000018">
    <property type="protein sequence ID" value="GEM48172.1"/>
    <property type="molecule type" value="Genomic_DNA"/>
</dbReference>
<evidence type="ECO:0000313" key="1">
    <source>
        <dbReference type="EMBL" id="GEM48172.1"/>
    </source>
</evidence>
<gene>
    <name evidence="1" type="ORF">DC3_38070</name>
</gene>
<protein>
    <recommendedName>
        <fullName evidence="3">AAA family ATPase</fullName>
    </recommendedName>
</protein>
<dbReference type="Proteomes" id="UP000321306">
    <property type="component" value="Unassembled WGS sequence"/>
</dbReference>
<dbReference type="OrthoDB" id="9811893at2"/>
<organism evidence="1 2">
    <name type="scientific">Deinococcus cellulosilyticus (strain DSM 18568 / NBRC 106333 / KACC 11606 / 5516J-15)</name>
    <dbReference type="NCBI Taxonomy" id="1223518"/>
    <lineage>
        <taxon>Bacteria</taxon>
        <taxon>Thermotogati</taxon>
        <taxon>Deinococcota</taxon>
        <taxon>Deinococci</taxon>
        <taxon>Deinococcales</taxon>
        <taxon>Deinococcaceae</taxon>
        <taxon>Deinococcus</taxon>
    </lineage>
</organism>
<dbReference type="Gene3D" id="3.40.50.300">
    <property type="entry name" value="P-loop containing nucleotide triphosphate hydrolases"/>
    <property type="match status" value="1"/>
</dbReference>